<organism evidence="1 2">
    <name type="scientific">Mannheimia bovis</name>
    <dbReference type="NCBI Taxonomy" id="2770636"/>
    <lineage>
        <taxon>Bacteria</taxon>
        <taxon>Pseudomonadati</taxon>
        <taxon>Pseudomonadota</taxon>
        <taxon>Gammaproteobacteria</taxon>
        <taxon>Pasteurellales</taxon>
        <taxon>Pasteurellaceae</taxon>
        <taxon>Mannheimia</taxon>
    </lineage>
</organism>
<dbReference type="Proteomes" id="UP000576260">
    <property type="component" value="Chromosome"/>
</dbReference>
<dbReference type="KEGG" id="mbos:ICJ55_02445"/>
<keyword evidence="2" id="KW-1185">Reference proteome</keyword>
<dbReference type="AlphaFoldDB" id="A0A7H1C3S6"/>
<proteinExistence type="predicted"/>
<reference evidence="1 2" key="1">
    <citation type="submission" date="2020-09" db="EMBL/GenBank/DDBJ databases">
        <title>Mannheimia bovis sp.nov., isolated from a cow.</title>
        <authorList>
            <person name="Li F."/>
        </authorList>
    </citation>
    <scope>NUCLEOTIDE SEQUENCE [LARGE SCALE GENOMIC DNA]</scope>
    <source>
        <strain evidence="1 2">ZY190616</strain>
    </source>
</reference>
<evidence type="ECO:0000313" key="1">
    <source>
        <dbReference type="EMBL" id="QNS15631.1"/>
    </source>
</evidence>
<sequence length="172" mass="20254">MYQSHPFTLIHWFGPFRLDDILENNEWKWKTGLYLGIGKLKGSRKEGEILYCGICEQSYASRFKNHHKLPFITREQEIWLGQVASTPYPSNNGAYKAYLKEPERLLTYFMQPALNDRNTILIPRVGTVLNYWFKPNGQSRKKRLSTTLNLPDIISWDGEKWRSGNLRIEDNE</sequence>
<gene>
    <name evidence="1" type="ORF">ICJ55_02445</name>
</gene>
<dbReference type="EMBL" id="CP061280">
    <property type="protein sequence ID" value="QNS15631.1"/>
    <property type="molecule type" value="Genomic_DNA"/>
</dbReference>
<evidence type="ECO:0000313" key="2">
    <source>
        <dbReference type="Proteomes" id="UP000576260"/>
    </source>
</evidence>
<name>A0A7H1C3S6_9PAST</name>
<protein>
    <submittedName>
        <fullName evidence="1">Uncharacterized protein</fullName>
    </submittedName>
</protein>
<dbReference type="RefSeq" id="WP_188157186.1">
    <property type="nucleotide sequence ID" value="NZ_CP061280.1"/>
</dbReference>
<accession>A0A7H1C3S6</accession>